<dbReference type="Proteomes" id="UP001146351">
    <property type="component" value="Unassembled WGS sequence"/>
</dbReference>
<reference evidence="2" key="2">
    <citation type="journal article" date="2023" name="IMA Fungus">
        <title>Comparative genomic study of the Penicillium genus elucidates a diverse pangenome and 15 lateral gene transfer events.</title>
        <authorList>
            <person name="Petersen C."/>
            <person name="Sorensen T."/>
            <person name="Nielsen M.R."/>
            <person name="Sondergaard T.E."/>
            <person name="Sorensen J.L."/>
            <person name="Fitzpatrick D.A."/>
            <person name="Frisvad J.C."/>
            <person name="Nielsen K.L."/>
        </authorList>
    </citation>
    <scope>NUCLEOTIDE SEQUENCE</scope>
    <source>
        <strain evidence="2">IBT 21917</strain>
    </source>
</reference>
<dbReference type="AlphaFoldDB" id="A0A9W9M1G3"/>
<name>A0A9W9M1G3_9EURO</name>
<sequence length="110" mass="11984">MNMMHHARDTGNMTPLTGGHESMKRMEKKFPTRSGVPRYSRGGSVQGTVSRACFHPPRPLKREDHLAGGIKLGAGACFGGFSPMHKGVKAQYALIRRIVGLEDPSPRVSV</sequence>
<comment type="caution">
    <text evidence="2">The sequence shown here is derived from an EMBL/GenBank/DDBJ whole genome shotgun (WGS) entry which is preliminary data.</text>
</comment>
<gene>
    <name evidence="2" type="ORF">N7492_001718</name>
</gene>
<evidence type="ECO:0000313" key="2">
    <source>
        <dbReference type="EMBL" id="KAJ5184102.1"/>
    </source>
</evidence>
<accession>A0A9W9M1G3</accession>
<reference evidence="2" key="1">
    <citation type="submission" date="2022-11" db="EMBL/GenBank/DDBJ databases">
        <authorList>
            <person name="Petersen C."/>
        </authorList>
    </citation>
    <scope>NUCLEOTIDE SEQUENCE</scope>
    <source>
        <strain evidence="2">IBT 21917</strain>
    </source>
</reference>
<proteinExistence type="predicted"/>
<dbReference type="EMBL" id="JAPQKO010000001">
    <property type="protein sequence ID" value="KAJ5184102.1"/>
    <property type="molecule type" value="Genomic_DNA"/>
</dbReference>
<feature type="region of interest" description="Disordered" evidence="1">
    <location>
        <begin position="1"/>
        <end position="60"/>
    </location>
</feature>
<evidence type="ECO:0000256" key="1">
    <source>
        <dbReference type="SAM" id="MobiDB-lite"/>
    </source>
</evidence>
<protein>
    <submittedName>
        <fullName evidence="2">Uncharacterized protein</fullName>
    </submittedName>
</protein>
<organism evidence="2 3">
    <name type="scientific">Penicillium capsulatum</name>
    <dbReference type="NCBI Taxonomy" id="69766"/>
    <lineage>
        <taxon>Eukaryota</taxon>
        <taxon>Fungi</taxon>
        <taxon>Dikarya</taxon>
        <taxon>Ascomycota</taxon>
        <taxon>Pezizomycotina</taxon>
        <taxon>Eurotiomycetes</taxon>
        <taxon>Eurotiomycetidae</taxon>
        <taxon>Eurotiales</taxon>
        <taxon>Aspergillaceae</taxon>
        <taxon>Penicillium</taxon>
    </lineage>
</organism>
<feature type="compositionally biased region" description="Basic and acidic residues" evidence="1">
    <location>
        <begin position="21"/>
        <end position="30"/>
    </location>
</feature>
<keyword evidence="3" id="KW-1185">Reference proteome</keyword>
<evidence type="ECO:0000313" key="3">
    <source>
        <dbReference type="Proteomes" id="UP001146351"/>
    </source>
</evidence>